<name>A0A9P0KSE1_ACAOB</name>
<evidence type="ECO:0000313" key="2">
    <source>
        <dbReference type="Proteomes" id="UP001152888"/>
    </source>
</evidence>
<gene>
    <name evidence="1" type="ORF">ACAOBT_LOCUS13382</name>
</gene>
<evidence type="ECO:0000313" key="1">
    <source>
        <dbReference type="EMBL" id="CAH1979304.1"/>
    </source>
</evidence>
<dbReference type="PANTHER" id="PTHR10773:SF19">
    <property type="match status" value="1"/>
</dbReference>
<organism evidence="1 2">
    <name type="scientific">Acanthoscelides obtectus</name>
    <name type="common">Bean weevil</name>
    <name type="synonym">Bruchus obtectus</name>
    <dbReference type="NCBI Taxonomy" id="200917"/>
    <lineage>
        <taxon>Eukaryota</taxon>
        <taxon>Metazoa</taxon>
        <taxon>Ecdysozoa</taxon>
        <taxon>Arthropoda</taxon>
        <taxon>Hexapoda</taxon>
        <taxon>Insecta</taxon>
        <taxon>Pterygota</taxon>
        <taxon>Neoptera</taxon>
        <taxon>Endopterygota</taxon>
        <taxon>Coleoptera</taxon>
        <taxon>Polyphaga</taxon>
        <taxon>Cucujiformia</taxon>
        <taxon>Chrysomeloidea</taxon>
        <taxon>Chrysomelidae</taxon>
        <taxon>Bruchinae</taxon>
        <taxon>Bruchini</taxon>
        <taxon>Acanthoscelides</taxon>
    </lineage>
</organism>
<dbReference type="PANTHER" id="PTHR10773">
    <property type="entry name" value="DNA-DIRECTED RNA POLYMERASES I, II, AND III SUBUNIT RPABC2"/>
    <property type="match status" value="1"/>
</dbReference>
<dbReference type="AlphaFoldDB" id="A0A9P0KSE1"/>
<dbReference type="OrthoDB" id="6762186at2759"/>
<accession>A0A9P0KSE1</accession>
<proteinExistence type="predicted"/>
<comment type="caution">
    <text evidence="1">The sequence shown here is derived from an EMBL/GenBank/DDBJ whole genome shotgun (WGS) entry which is preliminary data.</text>
</comment>
<reference evidence="1" key="1">
    <citation type="submission" date="2022-03" db="EMBL/GenBank/DDBJ databases">
        <authorList>
            <person name="Sayadi A."/>
        </authorList>
    </citation>
    <scope>NUCLEOTIDE SEQUENCE</scope>
</reference>
<keyword evidence="2" id="KW-1185">Reference proteome</keyword>
<protein>
    <submittedName>
        <fullName evidence="1">Uncharacterized protein</fullName>
    </submittedName>
</protein>
<dbReference type="EMBL" id="CAKOFQ010006877">
    <property type="protein sequence ID" value="CAH1979304.1"/>
    <property type="molecule type" value="Genomic_DNA"/>
</dbReference>
<dbReference type="Proteomes" id="UP001152888">
    <property type="component" value="Unassembled WGS sequence"/>
</dbReference>
<sequence>MRGRHVPSNKTSQEDKQVIMNHIESFPLSESHYCRKSSQRKYLDAKLSIAKMYSLYKELCQKDSRNPKSMTTYKRIFCLEDNYSFFKPRKDQCAVCMKYQSANADQKAALELSYSEHSVRLTLLFPNKKIKTEQPETPHLLLRHLISKVYCRFQVAMCHQCIIVENFMLTISLFTKVPHPVMHTVIPGRKSMEEEAV</sequence>